<dbReference type="GO" id="GO:0004527">
    <property type="term" value="F:exonuclease activity"/>
    <property type="evidence" value="ECO:0007669"/>
    <property type="project" value="UniProtKB-KW"/>
</dbReference>
<evidence type="ECO:0000256" key="1">
    <source>
        <dbReference type="ARBA" id="ARBA00022722"/>
    </source>
</evidence>
<dbReference type="Pfam" id="PF12705">
    <property type="entry name" value="PDDEXK_1"/>
    <property type="match status" value="1"/>
</dbReference>
<keyword evidence="3" id="KW-0227">DNA damage</keyword>
<evidence type="ECO:0000256" key="3">
    <source>
        <dbReference type="ARBA" id="ARBA00022763"/>
    </source>
</evidence>
<dbReference type="PANTHER" id="PTHR30591">
    <property type="entry name" value="RECBCD ENZYME SUBUNIT RECC"/>
    <property type="match status" value="1"/>
</dbReference>
<keyword evidence="4" id="KW-0378">Hydrolase</keyword>
<dbReference type="EMBL" id="VBWP01000001">
    <property type="protein sequence ID" value="TLG77082.1"/>
    <property type="molecule type" value="Genomic_DNA"/>
</dbReference>
<dbReference type="Gene3D" id="3.40.50.300">
    <property type="entry name" value="P-loop containing nucleotide triphosphate hydrolases"/>
    <property type="match status" value="3"/>
</dbReference>
<keyword evidence="5" id="KW-0347">Helicase</keyword>
<dbReference type="PANTHER" id="PTHR30591:SF1">
    <property type="entry name" value="RECBCD ENZYME SUBUNIT RECC"/>
    <property type="match status" value="1"/>
</dbReference>
<dbReference type="GO" id="GO:0004386">
    <property type="term" value="F:helicase activity"/>
    <property type="evidence" value="ECO:0007669"/>
    <property type="project" value="UniProtKB-KW"/>
</dbReference>
<dbReference type="PROSITE" id="PS00018">
    <property type="entry name" value="EF_HAND_1"/>
    <property type="match status" value="1"/>
</dbReference>
<dbReference type="Gene3D" id="3.90.320.10">
    <property type="match status" value="1"/>
</dbReference>
<dbReference type="GO" id="GO:0006310">
    <property type="term" value="P:DNA recombination"/>
    <property type="evidence" value="ECO:0007669"/>
    <property type="project" value="TreeGrafter"/>
</dbReference>
<evidence type="ECO:0000259" key="10">
    <source>
        <dbReference type="PROSITE" id="PS51217"/>
    </source>
</evidence>
<dbReference type="Proteomes" id="UP000306912">
    <property type="component" value="Unassembled WGS sequence"/>
</dbReference>
<dbReference type="InParanoid" id="A0A5R8QGH8"/>
<dbReference type="AlphaFoldDB" id="A0A5R8QGH8"/>
<protein>
    <recommendedName>
        <fullName evidence="10">UvrD-like helicase C-terminal domain-containing protein</fullName>
    </recommendedName>
</protein>
<keyword evidence="8" id="KW-0238">DNA-binding</keyword>
<evidence type="ECO:0000256" key="5">
    <source>
        <dbReference type="ARBA" id="ARBA00022806"/>
    </source>
</evidence>
<sequence length="1135" mass="128805">MAVTFVLGRSGSGKSSFCFEQIEQRIKQQEQVLYLVPEQMSFQTEYELIRRTNGVLFDTQVLGFKRLAIRILQETGGLSKELIDKQGLRLLVRKFLYEYQSELRVFTKERVSLGLIDEIIAFIQESSNAVIDLHTIAELPLNNQLLADKLFDLAFLADKVREFLGDQYILDADYYSLLASHIEQSEWVRQTHIYIDGFHSLNEQEHIIVDQLMRCAATVTLVLTVSEEAATPTGLFAMTDKTYARFLRGIQEYKIESSVIRMGEPGLARFKAAPDLAALEQYLSLGLRQDLIGDAVKITPFVDRRDELQGVAQQIRTLVQSGVRYGQIAVYVPQKGLYADLLRSTFTEYGIPYFLDVKESMLYHPFLEFIHAAIALVKSKWSTVELLRILKTGFLDVSDDDVARLEVYCQLYGKTGKRDWQSEQPWLWHETRNGFIGEVDEEKSLWVENLRGQIVQPLIAFEAVFAEAKTIRQALQELFIWLKGCGVAERLEAMAASSQDLVLARRHQAVWQQFVQLLDDYVQVAGNDELAMDAFLAMFETGIESLQFAIIPPSFDQVLVGDFERSRFQMASSAGSGAYSFGIQYAFVLGVNEGDVPQIQTDSGIIHNKERLQLQEFAVDLPTLDSGLRAQQFALYTVLCSASKGLSISYLLADGVNGETEKQPSYIIQSLKYLGVAEQPVSGNIRFGKTVVAAIPEFVRSLKLYQQTGTMSLINQTIYNYLLKQNPALLEKMQDSVFFANQTVALNNELLEARFGTTLNGSVSSIESFYNCPFQYYSRQVLQLAEPITAQVQANIYGLLFHQCIEYVSGILLANNRRFAELGDAEIMDYVQTYLEKHAPLAQYGIFMQSARAQYFIKKVRETLNQTIQMLAFQDEHSKFKQQFSEVRFGGTYGKLPAQVYPIDDRHLMQINGVIDRVDQLVEDGQQYWRIIDYKSSGHTFSFADMYYGLNLQMPTYMDVLLQNYPDSKNAGMLYFGIDQSIKSIDGAPPMDLIKSSYTMNGFIVDNPELAMAMDDQLTASAKSLIVPAKLKSDGHFDQNGSRIMNEDDFTTLIDFTRMKYKESGRAIWDGVTTIEPVQEVSKDVPKACTYCKFRSVCQYDRYLNQPKVVHNKSKQEALSQMEMEVQANDGKTSE</sequence>
<dbReference type="InterPro" id="IPR038726">
    <property type="entry name" value="PDDEXK_AddAB-type"/>
</dbReference>
<keyword evidence="2" id="KW-0547">Nucleotide-binding</keyword>
<organism evidence="11 12">
    <name type="scientific">Culicoidibacter larvae</name>
    <dbReference type="NCBI Taxonomy" id="2579976"/>
    <lineage>
        <taxon>Bacteria</taxon>
        <taxon>Bacillati</taxon>
        <taxon>Bacillota</taxon>
        <taxon>Culicoidibacteria</taxon>
        <taxon>Culicoidibacterales</taxon>
        <taxon>Culicoidibacteraceae</taxon>
        <taxon>Culicoidibacter</taxon>
    </lineage>
</organism>
<evidence type="ECO:0000256" key="6">
    <source>
        <dbReference type="ARBA" id="ARBA00022839"/>
    </source>
</evidence>
<evidence type="ECO:0000256" key="4">
    <source>
        <dbReference type="ARBA" id="ARBA00022801"/>
    </source>
</evidence>
<dbReference type="GO" id="GO:0003677">
    <property type="term" value="F:DNA binding"/>
    <property type="evidence" value="ECO:0007669"/>
    <property type="project" value="UniProtKB-KW"/>
</dbReference>
<evidence type="ECO:0000313" key="11">
    <source>
        <dbReference type="EMBL" id="TLG77082.1"/>
    </source>
</evidence>
<comment type="caution">
    <text evidence="11">The sequence shown here is derived from an EMBL/GenBank/DDBJ whole genome shotgun (WGS) entry which is preliminary data.</text>
</comment>
<dbReference type="RefSeq" id="WP_138189694.1">
    <property type="nucleotide sequence ID" value="NZ_VBWP01000001.1"/>
</dbReference>
<keyword evidence="6" id="KW-0269">Exonuclease</keyword>
<evidence type="ECO:0000313" key="12">
    <source>
        <dbReference type="Proteomes" id="UP000306912"/>
    </source>
</evidence>
<feature type="domain" description="UvrD-like helicase C-terminal" evidence="10">
    <location>
        <begin position="265"/>
        <end position="556"/>
    </location>
</feature>
<dbReference type="InterPro" id="IPR049035">
    <property type="entry name" value="ADDB_N"/>
</dbReference>
<dbReference type="OrthoDB" id="9758506at2"/>
<name>A0A5R8QGH8_9FIRM</name>
<keyword evidence="12" id="KW-1185">Reference proteome</keyword>
<accession>A0A5R8QGH8</accession>
<keyword evidence="7" id="KW-0067">ATP-binding</keyword>
<dbReference type="SUPFAM" id="SSF52540">
    <property type="entry name" value="P-loop containing nucleoside triphosphate hydrolases"/>
    <property type="match status" value="2"/>
</dbReference>
<gene>
    <name evidence="11" type="ORF">FEZ08_00255</name>
</gene>
<evidence type="ECO:0000256" key="9">
    <source>
        <dbReference type="ARBA" id="ARBA00023204"/>
    </source>
</evidence>
<reference evidence="11 12" key="1">
    <citation type="submission" date="2019-05" db="EMBL/GenBank/DDBJ databases">
        <title>Culicoidintestinum kansasii gen. nov., sp. nov. from the gastrointestinal tract of the biting midge, Culicoides sonorensis.</title>
        <authorList>
            <person name="Neupane S."/>
            <person name="Ghosh A."/>
            <person name="Gunther S."/>
            <person name="Martin K."/>
            <person name="Zurek L."/>
        </authorList>
    </citation>
    <scope>NUCLEOTIDE SEQUENCE [LARGE SCALE GENOMIC DNA]</scope>
    <source>
        <strain evidence="11 12">CS-1</strain>
    </source>
</reference>
<dbReference type="InterPro" id="IPR018247">
    <property type="entry name" value="EF_Hand_1_Ca_BS"/>
</dbReference>
<dbReference type="InterPro" id="IPR011604">
    <property type="entry name" value="PDDEXK-like_dom_sf"/>
</dbReference>
<dbReference type="Pfam" id="PF21445">
    <property type="entry name" value="ADDB_N"/>
    <property type="match status" value="1"/>
</dbReference>
<dbReference type="PROSITE" id="PS51217">
    <property type="entry name" value="UVRD_HELICASE_CTER"/>
    <property type="match status" value="1"/>
</dbReference>
<evidence type="ECO:0000256" key="7">
    <source>
        <dbReference type="ARBA" id="ARBA00022840"/>
    </source>
</evidence>
<dbReference type="InterPro" id="IPR014017">
    <property type="entry name" value="DNA_helicase_UvrD-like_C"/>
</dbReference>
<dbReference type="GO" id="GO:0006281">
    <property type="term" value="P:DNA repair"/>
    <property type="evidence" value="ECO:0007669"/>
    <property type="project" value="UniProtKB-KW"/>
</dbReference>
<dbReference type="FunCoup" id="A0A5R8QGH8">
    <property type="interactions" value="5"/>
</dbReference>
<evidence type="ECO:0000256" key="8">
    <source>
        <dbReference type="ARBA" id="ARBA00023125"/>
    </source>
</evidence>
<keyword evidence="9" id="KW-0234">DNA repair</keyword>
<dbReference type="GO" id="GO:0005524">
    <property type="term" value="F:ATP binding"/>
    <property type="evidence" value="ECO:0007669"/>
    <property type="project" value="UniProtKB-KW"/>
</dbReference>
<keyword evidence="1" id="KW-0540">Nuclease</keyword>
<proteinExistence type="predicted"/>
<dbReference type="InterPro" id="IPR027417">
    <property type="entry name" value="P-loop_NTPase"/>
</dbReference>
<evidence type="ECO:0000256" key="2">
    <source>
        <dbReference type="ARBA" id="ARBA00022741"/>
    </source>
</evidence>